<accession>A0A8X7BGV9</accession>
<dbReference type="EMBL" id="BMAU01021394">
    <property type="protein sequence ID" value="GFY30693.1"/>
    <property type="molecule type" value="Genomic_DNA"/>
</dbReference>
<dbReference type="Proteomes" id="UP000887159">
    <property type="component" value="Unassembled WGS sequence"/>
</dbReference>
<name>A0A8X7BGV9_TRICX</name>
<comment type="caution">
    <text evidence="1">The sequence shown here is derived from an EMBL/GenBank/DDBJ whole genome shotgun (WGS) entry which is preliminary data.</text>
</comment>
<proteinExistence type="predicted"/>
<dbReference type="AlphaFoldDB" id="A0A8X7BGV9"/>
<evidence type="ECO:0000313" key="2">
    <source>
        <dbReference type="Proteomes" id="UP000887159"/>
    </source>
</evidence>
<protein>
    <submittedName>
        <fullName evidence="1">Alpha-2 adrenergic receptor</fullName>
    </submittedName>
</protein>
<organism evidence="1 2">
    <name type="scientific">Trichonephila clavipes</name>
    <name type="common">Golden silk orbweaver</name>
    <name type="synonym">Nephila clavipes</name>
    <dbReference type="NCBI Taxonomy" id="2585209"/>
    <lineage>
        <taxon>Eukaryota</taxon>
        <taxon>Metazoa</taxon>
        <taxon>Ecdysozoa</taxon>
        <taxon>Arthropoda</taxon>
        <taxon>Chelicerata</taxon>
        <taxon>Arachnida</taxon>
        <taxon>Araneae</taxon>
        <taxon>Araneomorphae</taxon>
        <taxon>Entelegynae</taxon>
        <taxon>Araneoidea</taxon>
        <taxon>Nephilidae</taxon>
        <taxon>Trichonephila</taxon>
    </lineage>
</organism>
<keyword evidence="2" id="KW-1185">Reference proteome</keyword>
<keyword evidence="1" id="KW-0675">Receptor</keyword>
<sequence>MALYRSPLTVTLWPSSFLKKYGPMIPPAHKAHQTVSFSGCNGVSTYTCGLASLQMFVDVAIQPEVRFIAKQNSLMKIGNNGNLVLGPFDESTPCLMIVLMNCQTKLRINHLTAVKSVAILESNANLNFYT</sequence>
<reference evidence="1" key="1">
    <citation type="submission" date="2020-08" db="EMBL/GenBank/DDBJ databases">
        <title>Multicomponent nature underlies the extraordinary mechanical properties of spider dragline silk.</title>
        <authorList>
            <person name="Kono N."/>
            <person name="Nakamura H."/>
            <person name="Mori M."/>
            <person name="Yoshida Y."/>
            <person name="Ohtoshi R."/>
            <person name="Malay A.D."/>
            <person name="Moran D.A.P."/>
            <person name="Tomita M."/>
            <person name="Numata K."/>
            <person name="Arakawa K."/>
        </authorList>
    </citation>
    <scope>NUCLEOTIDE SEQUENCE</scope>
</reference>
<gene>
    <name evidence="1" type="primary">NCL1_25790</name>
    <name evidence="1" type="ORF">TNCV_3118531</name>
</gene>
<evidence type="ECO:0000313" key="1">
    <source>
        <dbReference type="EMBL" id="GFY30693.1"/>
    </source>
</evidence>